<keyword evidence="1" id="KW-0472">Membrane</keyword>
<dbReference type="AlphaFoldDB" id="G0P552"/>
<dbReference type="Proteomes" id="UP000008068">
    <property type="component" value="Unassembled WGS sequence"/>
</dbReference>
<dbReference type="HOGENOM" id="CLU_1918902_0_0_1"/>
<feature type="transmembrane region" description="Helical" evidence="1">
    <location>
        <begin position="42"/>
        <end position="62"/>
    </location>
</feature>
<sequence length="132" mass="15460">MNTFSMRINYNYAEPGMDMFINIITPRFIYTIHFIGDRFKICITYISIFLSLLNSGKLSIVFTRFDQLYWSITHTIVNVFVLLIHIIKVTMTSNAKIITSTILTIHQPINVFDKSVMEFSILMRNQQEVIIL</sequence>
<feature type="transmembrane region" description="Helical" evidence="1">
    <location>
        <begin position="68"/>
        <end position="87"/>
    </location>
</feature>
<organism evidence="3">
    <name type="scientific">Caenorhabditis brenneri</name>
    <name type="common">Nematode worm</name>
    <dbReference type="NCBI Taxonomy" id="135651"/>
    <lineage>
        <taxon>Eukaryota</taxon>
        <taxon>Metazoa</taxon>
        <taxon>Ecdysozoa</taxon>
        <taxon>Nematoda</taxon>
        <taxon>Chromadorea</taxon>
        <taxon>Rhabditida</taxon>
        <taxon>Rhabditina</taxon>
        <taxon>Rhabditomorpha</taxon>
        <taxon>Rhabditoidea</taxon>
        <taxon>Rhabditidae</taxon>
        <taxon>Peloderinae</taxon>
        <taxon>Caenorhabditis</taxon>
    </lineage>
</organism>
<keyword evidence="1" id="KW-1133">Transmembrane helix</keyword>
<protein>
    <submittedName>
        <fullName evidence="2">Uncharacterized protein</fullName>
    </submittedName>
</protein>
<keyword evidence="1" id="KW-0812">Transmembrane</keyword>
<gene>
    <name evidence="2" type="ORF">CAEBREN_29578</name>
</gene>
<proteinExistence type="predicted"/>
<keyword evidence="3" id="KW-1185">Reference proteome</keyword>
<evidence type="ECO:0000313" key="2">
    <source>
        <dbReference type="EMBL" id="EGT45211.1"/>
    </source>
</evidence>
<evidence type="ECO:0000313" key="3">
    <source>
        <dbReference type="Proteomes" id="UP000008068"/>
    </source>
</evidence>
<accession>G0P552</accession>
<evidence type="ECO:0000256" key="1">
    <source>
        <dbReference type="SAM" id="Phobius"/>
    </source>
</evidence>
<dbReference type="EMBL" id="GL380074">
    <property type="protein sequence ID" value="EGT45211.1"/>
    <property type="molecule type" value="Genomic_DNA"/>
</dbReference>
<dbReference type="InParanoid" id="G0P552"/>
<name>G0P552_CAEBE</name>
<reference evidence="3" key="1">
    <citation type="submission" date="2011-07" db="EMBL/GenBank/DDBJ databases">
        <authorList>
            <consortium name="Caenorhabditis brenneri Sequencing and Analysis Consortium"/>
            <person name="Wilson R.K."/>
        </authorList>
    </citation>
    <scope>NUCLEOTIDE SEQUENCE [LARGE SCALE GENOMIC DNA]</scope>
    <source>
        <strain evidence="3">PB2801</strain>
    </source>
</reference>